<dbReference type="GeneID" id="65536193"/>
<dbReference type="GO" id="GO:0016020">
    <property type="term" value="C:membrane"/>
    <property type="evidence" value="ECO:0007669"/>
    <property type="project" value="InterPro"/>
</dbReference>
<dbReference type="OrthoDB" id="2535579at2"/>
<dbReference type="AlphaFoldDB" id="A0A1B1S8K2"/>
<dbReference type="PANTHER" id="PTHR10462:SF53">
    <property type="entry name" value="HISTO-BLOOD GROUP ABO SYSTEM TRANSFERASE 1-LIKE"/>
    <property type="match status" value="1"/>
</dbReference>
<accession>A0A1Z2XK56</accession>
<gene>
    <name evidence="5" type="ORF">A4V02_04935</name>
</gene>
<dbReference type="STRING" id="1796646.A4V02_04935"/>
<evidence type="ECO:0008006" key="7">
    <source>
        <dbReference type="Google" id="ProtNLM"/>
    </source>
</evidence>
<dbReference type="InterPro" id="IPR029044">
    <property type="entry name" value="Nucleotide-diphossugar_trans"/>
</dbReference>
<dbReference type="Proteomes" id="UP000186351">
    <property type="component" value="Chromosome"/>
</dbReference>
<dbReference type="NCBIfam" id="NF041524">
    <property type="entry name" value="Gltr_6"/>
    <property type="match status" value="1"/>
</dbReference>
<dbReference type="RefSeq" id="WP_068960484.1">
    <property type="nucleotide sequence ID" value="NZ_CAJTAP010000005.1"/>
</dbReference>
<dbReference type="GO" id="GO:0005975">
    <property type="term" value="P:carbohydrate metabolic process"/>
    <property type="evidence" value="ECO:0007669"/>
    <property type="project" value="InterPro"/>
</dbReference>
<reference evidence="6" key="1">
    <citation type="submission" date="2016-04" db="EMBL/GenBank/DDBJ databases">
        <title>Complete Genome Sequences of Twelve Strains of a Stable Defined Moderately Diverse Mouse Microbiota 2 (sDMDMm2).</title>
        <authorList>
            <person name="Uchimura Y."/>
            <person name="Wyss M."/>
            <person name="Brugiroux S."/>
            <person name="Limenitakis J.P."/>
            <person name="Stecher B."/>
            <person name="McCoy K.D."/>
            <person name="Macpherson A.J."/>
        </authorList>
    </citation>
    <scope>NUCLEOTIDE SEQUENCE [LARGE SCALE GENOMIC DNA]</scope>
    <source>
        <strain evidence="6">YL27</strain>
    </source>
</reference>
<name>A0A1B1S8K2_9BACT</name>
<sequence length="264" mass="30951">MKIAILYICTGKYNQFFNDFYSSCESKFLKGRADKEYFVFTDDLSISNQKNVHLIERQCMGFPLDSLLRFEIFMTIKDKLLKFDYIFFFNSNALFVDSVGIELLPSNSEKLVGAEWPGKRKPFKHPMFYPYERNKNSAAYIAPYEKQPYLYYMGGLNGGEAKAYLNMISTLAQNIRRDYDAGIIARVHDESHINKYFRAHPCKILSPEYCMPEEWITPEFTPKIIFRDKVKIDQYFNKGRSSSYGSKIKKSALIIKDALIWYLK</sequence>
<dbReference type="PANTHER" id="PTHR10462">
    <property type="entry name" value="GLYCOSYLTRANSFERASE-RELATED"/>
    <property type="match status" value="1"/>
</dbReference>
<keyword evidence="4" id="KW-0808">Transferase</keyword>
<evidence type="ECO:0000256" key="2">
    <source>
        <dbReference type="ARBA" id="ARBA00010413"/>
    </source>
</evidence>
<evidence type="ECO:0000256" key="4">
    <source>
        <dbReference type="ARBA" id="ARBA00022679"/>
    </source>
</evidence>
<dbReference type="GO" id="GO:0016758">
    <property type="term" value="F:hexosyltransferase activity"/>
    <property type="evidence" value="ECO:0007669"/>
    <property type="project" value="InterPro"/>
</dbReference>
<dbReference type="KEGG" id="pary:A4V02_04935"/>
<dbReference type="SUPFAM" id="SSF53448">
    <property type="entry name" value="Nucleotide-diphospho-sugar transferases"/>
    <property type="match status" value="1"/>
</dbReference>
<keyword evidence="6" id="KW-1185">Reference proteome</keyword>
<proteinExistence type="inferred from homology"/>
<dbReference type="InterPro" id="IPR005076">
    <property type="entry name" value="Glyco_trans_6"/>
</dbReference>
<dbReference type="EMBL" id="CP015402">
    <property type="protein sequence ID" value="ANU63124.1"/>
    <property type="molecule type" value="Genomic_DNA"/>
</dbReference>
<evidence type="ECO:0000256" key="1">
    <source>
        <dbReference type="ARBA" id="ARBA00001936"/>
    </source>
</evidence>
<accession>A0A1B1S8K2</accession>
<comment type="similarity">
    <text evidence="2">Belongs to the glycosyltransferase 6 family.</text>
</comment>
<dbReference type="InterPro" id="IPR048174">
    <property type="entry name" value="WbnI-like"/>
</dbReference>
<organism evidence="5 6">
    <name type="scientific">Muribaculum intestinale</name>
    <dbReference type="NCBI Taxonomy" id="1796646"/>
    <lineage>
        <taxon>Bacteria</taxon>
        <taxon>Pseudomonadati</taxon>
        <taxon>Bacteroidota</taxon>
        <taxon>Bacteroidia</taxon>
        <taxon>Bacteroidales</taxon>
        <taxon>Muribaculaceae</taxon>
        <taxon>Muribaculum</taxon>
    </lineage>
</organism>
<dbReference type="Pfam" id="PF03414">
    <property type="entry name" value="Glyco_transf_6"/>
    <property type="match status" value="1"/>
</dbReference>
<keyword evidence="3" id="KW-0328">Glycosyltransferase</keyword>
<comment type="cofactor">
    <cofactor evidence="1">
        <name>Mn(2+)</name>
        <dbReference type="ChEBI" id="CHEBI:29035"/>
    </cofactor>
</comment>
<evidence type="ECO:0000313" key="5">
    <source>
        <dbReference type="EMBL" id="ANU63124.1"/>
    </source>
</evidence>
<evidence type="ECO:0000313" key="6">
    <source>
        <dbReference type="Proteomes" id="UP000186351"/>
    </source>
</evidence>
<dbReference type="Gene3D" id="3.90.550.10">
    <property type="entry name" value="Spore Coat Polysaccharide Biosynthesis Protein SpsA, Chain A"/>
    <property type="match status" value="1"/>
</dbReference>
<evidence type="ECO:0000256" key="3">
    <source>
        <dbReference type="ARBA" id="ARBA00022676"/>
    </source>
</evidence>
<protein>
    <recommendedName>
        <fullName evidence="7">Glycosyl transferase family 6</fullName>
    </recommendedName>
</protein>